<evidence type="ECO:0000313" key="2">
    <source>
        <dbReference type="EMBL" id="KAB0238283.1"/>
    </source>
</evidence>
<gene>
    <name evidence="2" type="ORF">EZJ55_24780</name>
</gene>
<dbReference type="EMBL" id="SRLN01000017">
    <property type="protein sequence ID" value="KAB0238283.1"/>
    <property type="molecule type" value="Genomic_DNA"/>
</dbReference>
<comment type="caution">
    <text evidence="2">The sequence shown here is derived from an EMBL/GenBank/DDBJ whole genome shotgun (WGS) entry which is preliminary data.</text>
</comment>
<reference evidence="3" key="1">
    <citation type="submission" date="2019-04" db="EMBL/GenBank/DDBJ databases">
        <title>Microviridin 1777: A Toxic Chymotrypsin Inhibitor Discovered by a Metabologenomic Approach.</title>
        <authorList>
            <person name="Sieber S."/>
            <person name="Grendelmeier S.M."/>
            <person name="Harris L.A."/>
            <person name="Mitchell D.A."/>
            <person name="Gademann K."/>
        </authorList>
    </citation>
    <scope>NUCLEOTIDE SEQUENCE [LARGE SCALE GENOMIC DNA]</scope>
    <source>
        <strain evidence="3">EAWAG127a</strain>
    </source>
</reference>
<accession>A0A5J5LNQ7</accession>
<feature type="region of interest" description="Disordered" evidence="1">
    <location>
        <begin position="78"/>
        <end position="100"/>
    </location>
</feature>
<dbReference type="RefSeq" id="WP_150978679.1">
    <property type="nucleotide sequence ID" value="NZ_SRLN01000017.1"/>
</dbReference>
<evidence type="ECO:0000256" key="1">
    <source>
        <dbReference type="SAM" id="MobiDB-lite"/>
    </source>
</evidence>
<dbReference type="Proteomes" id="UP000325636">
    <property type="component" value="Unassembled WGS sequence"/>
</dbReference>
<organism evidence="2 3">
    <name type="scientific">Microcystis aeruginosa EAWAG127a</name>
    <dbReference type="NCBI Taxonomy" id="2529855"/>
    <lineage>
        <taxon>Bacteria</taxon>
        <taxon>Bacillati</taxon>
        <taxon>Cyanobacteriota</taxon>
        <taxon>Cyanophyceae</taxon>
        <taxon>Oscillatoriophycideae</taxon>
        <taxon>Chroococcales</taxon>
        <taxon>Microcystaceae</taxon>
        <taxon>Microcystis</taxon>
    </lineage>
</organism>
<sequence>MIYRPKLRSLAPILLEGEAGKNYRQEIDRHISEYRDREKRGEVKEGAEALVTINALRKIGSLYKVPAAIEYTAELLEQGPSGGDFHRIPRVSKSTVHSIK</sequence>
<dbReference type="AlphaFoldDB" id="A0A5J5LNQ7"/>
<proteinExistence type="predicted"/>
<name>A0A5J5LNQ7_MICAE</name>
<protein>
    <submittedName>
        <fullName evidence="2">Uncharacterized protein</fullName>
    </submittedName>
</protein>
<evidence type="ECO:0000313" key="3">
    <source>
        <dbReference type="Proteomes" id="UP000325636"/>
    </source>
</evidence>